<evidence type="ECO:0000256" key="5">
    <source>
        <dbReference type="ARBA" id="ARBA00034489"/>
    </source>
</evidence>
<evidence type="ECO:0000256" key="4">
    <source>
        <dbReference type="ARBA" id="ARBA00022694"/>
    </source>
</evidence>
<dbReference type="InterPro" id="IPR039262">
    <property type="entry name" value="DTWD2/TAPT"/>
</dbReference>
<accession>A0ABV7HS84</accession>
<sequence length="192" mass="21888">MARALCPNCKRPKARCFCRYIRPIANHTQIILLQHPDESGHPKNTGELLHQCLASSELIVAECIDNTTDLSDTALLYPEQPTSNRLTTQPPVSPKQNHHIKRLIVIDATWRKSRKMLHLNPWLGTLARLQLDTIPASRYRIRTAADHDQLSTFEASCYALQQLEASPALCEQALRAFDDYINHLVSFDPNRR</sequence>
<name>A0ABV7HS84_9GAMM</name>
<dbReference type="InterPro" id="IPR005636">
    <property type="entry name" value="DTW"/>
</dbReference>
<evidence type="ECO:0000259" key="6">
    <source>
        <dbReference type="SMART" id="SM01144"/>
    </source>
</evidence>
<dbReference type="RefSeq" id="WP_339615112.1">
    <property type="nucleotide sequence ID" value="NZ_AP031500.1"/>
</dbReference>
<dbReference type="EC" id="2.5.1.25" evidence="1"/>
<evidence type="ECO:0000313" key="8">
    <source>
        <dbReference type="Proteomes" id="UP001595548"/>
    </source>
</evidence>
<reference evidence="8" key="1">
    <citation type="journal article" date="2019" name="Int. J. Syst. Evol. Microbiol.">
        <title>The Global Catalogue of Microorganisms (GCM) 10K type strain sequencing project: providing services to taxonomists for standard genome sequencing and annotation.</title>
        <authorList>
            <consortium name="The Broad Institute Genomics Platform"/>
            <consortium name="The Broad Institute Genome Sequencing Center for Infectious Disease"/>
            <person name="Wu L."/>
            <person name="Ma J."/>
        </authorList>
    </citation>
    <scope>NUCLEOTIDE SEQUENCE [LARGE SCALE GENOMIC DNA]</scope>
    <source>
        <strain evidence="8">KCTC 52141</strain>
    </source>
</reference>
<dbReference type="PANTHER" id="PTHR21392">
    <property type="entry name" value="TRNA-URIDINE AMINOCARBOXYPROPYLTRANSFERASE 2"/>
    <property type="match status" value="1"/>
</dbReference>
<evidence type="ECO:0000256" key="1">
    <source>
        <dbReference type="ARBA" id="ARBA00012386"/>
    </source>
</evidence>
<keyword evidence="8" id="KW-1185">Reference proteome</keyword>
<organism evidence="7 8">
    <name type="scientific">Gilvimarinus japonicus</name>
    <dbReference type="NCBI Taxonomy" id="1796469"/>
    <lineage>
        <taxon>Bacteria</taxon>
        <taxon>Pseudomonadati</taxon>
        <taxon>Pseudomonadota</taxon>
        <taxon>Gammaproteobacteria</taxon>
        <taxon>Cellvibrionales</taxon>
        <taxon>Cellvibrionaceae</taxon>
        <taxon>Gilvimarinus</taxon>
    </lineage>
</organism>
<proteinExistence type="inferred from homology"/>
<keyword evidence="3" id="KW-0949">S-adenosyl-L-methionine</keyword>
<dbReference type="Proteomes" id="UP001595548">
    <property type="component" value="Unassembled WGS sequence"/>
</dbReference>
<gene>
    <name evidence="7" type="ORF">ACFOEB_07050</name>
</gene>
<keyword evidence="4" id="KW-0819">tRNA processing</keyword>
<evidence type="ECO:0000256" key="2">
    <source>
        <dbReference type="ARBA" id="ARBA00022679"/>
    </source>
</evidence>
<protein>
    <recommendedName>
        <fullName evidence="1">tRNA-uridine aminocarboxypropyltransferase</fullName>
        <ecNumber evidence="1">2.5.1.25</ecNumber>
    </recommendedName>
</protein>
<dbReference type="GO" id="GO:0016432">
    <property type="term" value="F:tRNA-uridine aminocarboxypropyltransferase activity"/>
    <property type="evidence" value="ECO:0007669"/>
    <property type="project" value="UniProtKB-EC"/>
</dbReference>
<dbReference type="SMART" id="SM01144">
    <property type="entry name" value="DTW"/>
    <property type="match status" value="1"/>
</dbReference>
<dbReference type="Pfam" id="PF03942">
    <property type="entry name" value="DTW"/>
    <property type="match status" value="1"/>
</dbReference>
<evidence type="ECO:0000313" key="7">
    <source>
        <dbReference type="EMBL" id="MFC3154955.1"/>
    </source>
</evidence>
<comment type="caution">
    <text evidence="7">The sequence shown here is derived from an EMBL/GenBank/DDBJ whole genome shotgun (WGS) entry which is preliminary data.</text>
</comment>
<evidence type="ECO:0000256" key="3">
    <source>
        <dbReference type="ARBA" id="ARBA00022691"/>
    </source>
</evidence>
<dbReference type="PANTHER" id="PTHR21392:SF0">
    <property type="entry name" value="TRNA-URIDINE AMINOCARBOXYPROPYLTRANSFERASE 2"/>
    <property type="match status" value="1"/>
</dbReference>
<keyword evidence="2 7" id="KW-0808">Transferase</keyword>
<feature type="domain" description="DTW" evidence="6">
    <location>
        <begin position="2"/>
        <end position="189"/>
    </location>
</feature>
<dbReference type="EMBL" id="JBHRTL010000006">
    <property type="protein sequence ID" value="MFC3154955.1"/>
    <property type="molecule type" value="Genomic_DNA"/>
</dbReference>
<comment type="similarity">
    <text evidence="5">Belongs to the TDD superfamily. DTWD2 family.</text>
</comment>